<feature type="compositionally biased region" description="Polar residues" evidence="16">
    <location>
        <begin position="3072"/>
        <end position="3088"/>
    </location>
</feature>
<feature type="domain" description="DOC" evidence="18">
    <location>
        <begin position="2490"/>
        <end position="2666"/>
    </location>
</feature>
<dbReference type="InterPro" id="IPR014722">
    <property type="entry name" value="Rib_uL2_dom2"/>
</dbReference>
<dbReference type="InterPro" id="IPR000569">
    <property type="entry name" value="HECT_dom"/>
</dbReference>
<dbReference type="Gene3D" id="3.30.9.10">
    <property type="entry name" value="D-Amino Acid Oxidase, subunit A, domain 2"/>
    <property type="match status" value="1"/>
</dbReference>
<evidence type="ECO:0000256" key="16">
    <source>
        <dbReference type="SAM" id="MobiDB-lite"/>
    </source>
</evidence>
<feature type="repeat" description="RCC1" evidence="15">
    <location>
        <begin position="3812"/>
        <end position="3863"/>
    </location>
</feature>
<feature type="repeat" description="RCC1" evidence="15">
    <location>
        <begin position="2944"/>
        <end position="2995"/>
    </location>
</feature>
<evidence type="ECO:0000259" key="17">
    <source>
        <dbReference type="PROSITE" id="PS50237"/>
    </source>
</evidence>
<dbReference type="Gene3D" id="3.90.1750.10">
    <property type="entry name" value="Hect, E3 ligase catalytic domains"/>
    <property type="match status" value="1"/>
</dbReference>
<dbReference type="InterPro" id="IPR006076">
    <property type="entry name" value="FAD-dep_OxRdtase"/>
</dbReference>
<dbReference type="SMART" id="SM00119">
    <property type="entry name" value="HECTc"/>
    <property type="match status" value="1"/>
</dbReference>
<keyword evidence="9" id="KW-0677">Repeat</keyword>
<dbReference type="InterPro" id="IPR006222">
    <property type="entry name" value="GCVT_N"/>
</dbReference>
<dbReference type="SMART" id="SM01337">
    <property type="entry name" value="APC10"/>
    <property type="match status" value="1"/>
</dbReference>
<comment type="pathway">
    <text evidence="3">Protein modification; protein ubiquitination.</text>
</comment>
<keyword evidence="7" id="KW-0597">Phosphoprotein</keyword>
<dbReference type="GO" id="GO:0009966">
    <property type="term" value="P:regulation of signal transduction"/>
    <property type="evidence" value="ECO:0007669"/>
    <property type="project" value="UniProtKB-ARBA"/>
</dbReference>
<feature type="repeat" description="RCC1" evidence="15">
    <location>
        <begin position="3760"/>
        <end position="3811"/>
    </location>
</feature>
<dbReference type="Gene3D" id="2.60.120.260">
    <property type="entry name" value="Galactose-binding domain-like"/>
    <property type="match status" value="1"/>
</dbReference>
<dbReference type="FunFam" id="2.30.30.30:FF:000015">
    <property type="entry name" value="E3 ubiquitin-protein ligase HERC2"/>
    <property type="match status" value="1"/>
</dbReference>
<dbReference type="SUPFAM" id="SSF55856">
    <property type="entry name" value="Cytochrome b5-like heme/steroid binding domain"/>
    <property type="match status" value="1"/>
</dbReference>
<evidence type="ECO:0000313" key="21">
    <source>
        <dbReference type="Proteomes" id="UP000076502"/>
    </source>
</evidence>
<dbReference type="GO" id="GO:0061630">
    <property type="term" value="F:ubiquitin protein ligase activity"/>
    <property type="evidence" value="ECO:0007669"/>
    <property type="project" value="UniProtKB-EC"/>
</dbReference>
<dbReference type="Pfam" id="PF01571">
    <property type="entry name" value="GCV_T"/>
    <property type="match status" value="1"/>
</dbReference>
<protein>
    <recommendedName>
        <fullName evidence="5">HECT-type E3 ubiquitin transferase</fullName>
        <ecNumber evidence="5">2.3.2.26</ecNumber>
    </recommendedName>
    <alternativeName>
        <fullName evidence="12">HECT domain and RCC1-like domain-containing protein 2</fullName>
    </alternativeName>
    <alternativeName>
        <fullName evidence="13">HECT-type E3 ubiquitin transferase HERC2</fullName>
    </alternativeName>
</protein>
<dbReference type="EMBL" id="KQ434831">
    <property type="protein sequence ID" value="KZC07832.1"/>
    <property type="molecule type" value="Genomic_DNA"/>
</dbReference>
<comment type="subcellular location">
    <subcellularLocation>
        <location evidence="2">Cytoplasm</location>
        <location evidence="2">Cytoskeleton</location>
        <location evidence="2">Microtubule organizing center</location>
        <location evidence="2">Centrosome</location>
        <location evidence="2">Centriole</location>
    </subcellularLocation>
</comment>
<dbReference type="Gene3D" id="3.10.120.10">
    <property type="entry name" value="Cytochrome b5-like heme/steroid binding domain"/>
    <property type="match status" value="1"/>
</dbReference>
<dbReference type="Pfam" id="PF11515">
    <property type="entry name" value="Cul7"/>
    <property type="match status" value="1"/>
</dbReference>
<evidence type="ECO:0000256" key="1">
    <source>
        <dbReference type="ARBA" id="ARBA00000885"/>
    </source>
</evidence>
<feature type="repeat" description="RCC1" evidence="15">
    <location>
        <begin position="576"/>
        <end position="629"/>
    </location>
</feature>
<accession>A0A154P7I9</accession>
<evidence type="ECO:0000256" key="11">
    <source>
        <dbReference type="ARBA" id="ARBA00023212"/>
    </source>
</evidence>
<dbReference type="OrthoDB" id="239701at2759"/>
<feature type="repeat" description="RCC1" evidence="15">
    <location>
        <begin position="3654"/>
        <end position="3705"/>
    </location>
</feature>
<dbReference type="InterPro" id="IPR006624">
    <property type="entry name" value="Beta-propeller_rpt_TECPR"/>
</dbReference>
<dbReference type="SUPFAM" id="SSF50985">
    <property type="entry name" value="RCC1/BLIP-II"/>
    <property type="match status" value="3"/>
</dbReference>
<dbReference type="Gene3D" id="3.30.1360.120">
    <property type="entry name" value="Probable tRNA modification gtpase trme, domain 1"/>
    <property type="match status" value="1"/>
</dbReference>
<dbReference type="PANTHER" id="PTHR22872">
    <property type="entry name" value="BTK-BINDING PROTEIN-RELATED"/>
    <property type="match status" value="1"/>
</dbReference>
<feature type="repeat" description="RCC1" evidence="15">
    <location>
        <begin position="3918"/>
        <end position="3969"/>
    </location>
</feature>
<sequence length="5354" mass="589288">MSVQLDIIVRPEIRLDAKWLKTDLKRLLYRDGLSELWNEMIRDGEIVGSFSDGLINAAGITAKKGESGHYYCNMRVLSCLCCDGICGPQHGCNCGPCQKLDEEEATRANALAERTAPVRRTMNSWLWGPQPSLSDLTECIDSLIEEQRKLCHDVANSTLSSTRLKQRLVVARRYLMALVRHKPQETKDIQTASKPTTKLQKMMRPNEKATLGLARVGSRAALNFSFAYLRRAWRSGEDIEFCSELLSESLEALQSLPEATLFDETNVSQVWLEVVERSAKFLRQVVTGDIVSGRSWCPVPLTDQHTALCLLLELVTQRATLSNLLDSVCLLLHLSGKHKHQDNRVMPPGSTAPLIPVLRRLNTIPASKSRRSDENVAPGPCEVLLKYLRLPEDDSTSVDLRKAAVIIMCNLSRLAAPLLPPLVTDRFPKNQNQTFQEVLAWGSVKFGNGASPFYCDAIAELGIKQLCCTERALMILSISGNVYMMYYGSETQYPQRVHGFSDKPVTMIASHSDGKHYLALTQENLVYSWGNGDGGRLGHGDRTWYDEPKLIEALVDKNITFITCGSTYSAALTSNGELYTWGRGNYGRLGHGNSEDVTVPMLVTGLNGHMIVYVACGSGDSHTLCVTASGIVFSWGDGDYGKLGRGGCDGSKTPKIVDKLLDINVAKVYCGGQFSAALTAYGEVYTWGKGEAYRLGHGNEEHVGYPKVIEALKTKKVKDLCVGSLHVLALTEDQVVAEPTLCLTLSGKNVIGLACGPNQSFAWCTSAWSVATRVAFVVDVCEDTFRLLDVLLSKTCEGLPGTRPPTQDRECLAVAALNLLRLQLHTMITHNIDGKAVGLAGTTLLNSLKQRCVQLASGTGILATIQEAAQAVLQTGWSILLPTANERAKTLSSFLSKSNGNTEDGNGTENGQRFMADLLVSSLMADGGLELALRTAIKAEMSELCDEKDISLLQLVKQLIKNGTCTTQSRLQQQQQEQILRGNEESSGQQRNDASPSLNLLLKFQRLLIARLYECVHQSRTENLRDQEMLGSESLFSKYITQISVHVTEIALSAAELANASVKQFVYVCTVLKNDIVHVLLPELVTCLILLQVDYPMLLLQMDWIEILGPMLESLDRLNKLMPGIDRNEADELSWPGIIAPQHGNKVSITDEPSVIRWADLENHNRDGGLWVVVNNNVYDVQDVVRFETAAGATTGNSTTEGSLCEKTGFSWDTGNPYSSHGVSSWTRGQQLPPRSMMDSYFVGHYCHSEPENAEITVDATDVCSALLDTERALGFLFGLHAYRMRQSLPLQPAEEECATWLNVDIFRGGLQVLQPPNPYEEEKGEARSNTSTAANSPTEPPIPVRIRNEPQKEKDDRVTAFTYALAETHKTESQVQTFLTIVDRYSKANNLLAHIEFTCDHPVEEVGRLLMAVIIKHLGLGYLAIGLIDQETTTGNGNHAKLPRPLADMIRAVHQTKWNLIRIRQQQNRSYKEVCAAAQEKCRFLLHEVRSATSYEIKGLRDAKLLHTVPRFKRAVRTVIRDMVRRNVEDSTATTTPKEATARPCPASPLKLENTTENGTRKTIGRMIERIKQRPLNIDAAELMASIINFVVTEDSGDVETLRRAMYCQTQRAKLREQGILMMQRLLGKDSLITSVKYTLLNGWLGLTHENKRLGVGTINHCLDNIRSITPYQKSRIILAEAEVTSWAVKALRAYVVQAELPSKPKISDKSSLNQGKYTWLRKLPRARFLLTILGMLTNYQHSNEIGLLINSGTLSSVLTLLRQIGLTVPGTTTSSIAVAAATTGTGTKTTDEVKSKDATTAIYEDTLEKSKPPNVQLTGMELAALMKVGVRVVRGVDWKWGDQDGPSPGEGRVICEPGVDGWVRVQWENGNTNSYRMGKEGKYDLKLAEPPTPPDTDTDDLDTSLDPAKTEKGTTGETYGDIHPTTCLKTASVSLLRVLLLCCGIVADKVTPSAIKTLASVLRGVTATAHKSDSHKESLMLQEYHESWASLSLLRAIANSPELCKSLSTKAWIDFLLGVIAEENNSNLEKQIMAVRFLTTVLPSWSTDNPNAIPFLERTFRIIGRIALTCDLSSTTEPYTNKCRVSLTASYTGAVNSSVLRTQQQQLAALNAGKTVLDHQTKLRKILRQPIKKKNEVTMNDDDDDDVIADNGDGGCREKRVTLFQEMLVRATRPQPLKPIFKRRELEEAALTVSQYLASELSHSPVQRVGGHLSEPDSPVSDCSLVSLTSSQKKHCRSNGRKSPPPMSPLVAQLTEMGFPKRSVEFAIKSLSTGVGYITAESVVAWLLENPDAALSDSETISSVYGLSDPEDSTSENIDDSLSTHDVVSSLMPPNYMKRSDFLSVDEYAIYVRDNLTPGMLVRCCKSYEEVEYGDVGQVIKIDPEGLHDLNVQVAWQRKGGTYWVRFIHIELLGHPPTIPGPAALKIGDKVRVKASVTVPKYKWGSVNHQSVGIVTGIINNGKDVSVDFPQQSGWTGCVIEMERVPSCHHSVSCNSCHLQDLTESSLIDDCSKCIRTLSVSSRENWATRLLDSGRYWQSFGLQGKHWIRLEMFPGVLVHSLKILVNPQDGSYMPSLIGVSVGDSFSRLVELATISVRHTDTSVLLLHDTKEYYPYIEITIKQCRNGGIDCKIHGLRIVGKKKIFENQLATSVSFLASDWEIVQEQMCTQRGTEASQHSAVYVWGLNDKDQLGGLKGSKIKLPVYSEVLSKLKPVHIAGGSKTLFVVSQEGKLYACGEGTNGRLGLGDDSNVGEPKPIPFLSQYVIKKVAVHSGGKHALALTQDGKVFSWGEGEDGKLGHGNCLSLDKPRLIEALKSKRIRDIACGSGHSAAITSSGELYTWGLGEYGRLGHGDTSTQLKPKLVQSLLCQRVIQVACGSRDAQTMALTADGLVYSWGDGDFGKLGRGGSDGCYTPLLIDRLTGLSVVQIECGAQFSLALTKYGEVWTWGKGDYFRLGHGNDHHVRKPTLVEGLRGKKVVHVAVGALHCLAVTDNGQVFAWGDNDHGQQGNGSTIVNKKPSLVHELDDTRVNRVSCGSSHSIAWVLTDQPAANNQEPVAFPTSKDPLVNTTVNGEGSSSGIAGTSNGSYDDDDDDLAKITGIQRSNNTRPSLASIILSLESNVAKQQALQHVINALRIIQARVAVVTSLQSHSTLRTGVAGGVASGTGGAVSVLAEATSSADGGTMNESNIVVNLMSNPRTSPESEDYPLTMFPSMSSSASLSSRASKMSSSAMSVIAATLTSNAQVVGDGIGAVDPGLDDFTSTLTEEDARMLVELLKLAVANRVCKGARETISSVLIALAKTNHLIRSMILELCITELEDTVANSNNRSNMPQPVVQESPHPYIDGTTLTGHVRIPGAEALRVEFDRRCSTERRHDPLAFMDSNNRVLAVKSGREWSEWAGEIRIPGDELKWRFSSDGSLNGWGWRFTVYPVMAPHDLISDRAVLSQPAIGLAESLLDNSLIGLDKNVATRLAATLAQCSQLSVLSAQQRMWALRKLQVVYTTGPGIRPEIALSSLLGSLPQALLKQYAYEDPLVRGGKQLMHSDFFKVLVALASDIELDGMQCCTEIHKWSWFRRYCLSARVAKALVNRTPLPRAFCLEVTKRIAEMSTDGEGTSNEHESHELFKQEHDEQLLQWLNRRPEDWTLSWDGSGAIYGWGHNHRGQLGGLEGAKVKLPVLCESLSALRPIQLTGGEQTLFAVTADGKVYATGYGAVGRLGIGGTDSVMVPTLLESIQHVFVKKVAVNSGGKHCLALSSEGHVYSWGEGDDGKLGHGNRASFDRPKLVDELLGTEIVDIACGGNHSAAITSTGWLYTWGKGRYGRLGHGDSEDQLTPKLVEALQDYKVIDVACGSGDAQTLCVTDDDNVWSWGDGDYGKLGRGGSDGCKVPVKIESLAGLGVVKVECGSQFSVALTRSGAIYTWGKGDYHRLGHGTDDHVRRPRKVAALQGKKIISIATGSLHCVACSDKGEVFTWGDNDEGQLGDGTTSALQRPRLVRALQGEKITRVACGSAHTLAWSTTKATQTKMPAVTPMEYDLVKDLPFPVLHNRLVLLHHFAELLCPCLPMFPITGSLSLSKLAPILVYSIKEATFRKVVQATMVRDRQHGPVIELNRIQVKRARGKGGLAGPDGIKSVFGQMVSKLSLLTQDVLFFPHRVWKVKFVGESVDDCGGGYSESIAEMCDELQNGSLPLFIPTPNGRDDNGTNRDCFLLNPTADSPLHMNMFRFLGIVMGIAIRTGSPLSLNLAEPVWKQLAGSSLTPADLTEVDRDYVPGLLCIRDMDPDEKVFQTLEMPFSTPSAVGHDVPLSNRYQKITPANKHEYVRLALNYRLHEFDTQVAAVREGMSKVIPVPFLALFSGAELETMVCGSPDIPLTLLKSVATYKGIETSAPLIQWFWEVMEEFSNQERSLFLRFVWGRTRLPRTIADFRGRDFVLQVMDKYNPPDHFLPESYTCFFLLKMPRYSCKLVLCQKLKYAIHFCKSIDTDEYARVQAATNSDTEEVERGGSAGCNALYHLGKCGVNAVLLDKSKLISGTTWHTAGLVWSIRGPNDVEIELLNVTRSVLGSLEGETGTDPGWINNGGLYIAHSNERLAEYKRLIDGSKAFDIGAHLISPREAKNLFPLLDENAFQAAVYSSKDGVVDPTMLINALVKSAKNNGCQVIEDCPVVKILTHDIVPNGKKKVHAVETPYGIIKCDVVLVAAGAWSKNVASTMNTDIPLIPIKHAYIVTESIDGVEQQLPNVRDPDISLYFRIQGNSIAIGGYEPNPAMLESAPENFSFSLYELDWDIFDTHLDSMVRVMPKLSTTGIKSTVCGPESFTPDHKPIMGEDPRCSGLFYSCGYNSAGMMLGSGCGEQISRWIINGRPDSYMFSYDIRRFIPEQRSNLSWMTERSHEAYAKNYGIVFPHDEPLSGRNLKTDPFHDILIEEGAIMEERQGWERPGWFYSNKKIQIMPYDYGGYSSTISKNKRDEYRAILEKEYSFEFSPFEDTIRAEALACRNDAALFNMSYLGKFYVCGPEAQKAIDYLFTANTHCDFNKTIYTCMLNHAGGVEMDCTVTIMEPGSSGIVNPIFKDKAFYIVSSGASAYHTWAHINKVVEEKDFDVSLHDVTEQIGILSVQGPNSRKIVESLIEDDISDKSLKFSTTKVVEIKNHLARLIRISFVGELGFEIHIPRSSCQTIYTALMECGKKYNMKLAGYRALYSLSCEKGYHLWGSDVRTDDNPIEAGLGFTCRDTGHYRGKLAVERSRQTGIKKRLIHVHLDRTTPLWGLEPIYRNGSVVGYLRRAEQGYSCRRVIGRGYIKHPDGENVTKEFLRTGTYEIETMGKCHKVDVYLESPFDPRNKRLMGIYEKEQNP</sequence>
<dbReference type="UniPathway" id="UPA00143"/>
<dbReference type="FunFam" id="3.30.2160.10:FF:000010">
    <property type="entry name" value="E3 ubiquitin-protein ligase HERC2 isoform X2"/>
    <property type="match status" value="1"/>
</dbReference>
<dbReference type="EC" id="2.3.2.26" evidence="5"/>
<feature type="repeat" description="RCC1" evidence="15">
    <location>
        <begin position="2786"/>
        <end position="2837"/>
    </location>
</feature>
<dbReference type="PROSITE" id="PS51284">
    <property type="entry name" value="DOC"/>
    <property type="match status" value="1"/>
</dbReference>
<dbReference type="Pfam" id="PF08669">
    <property type="entry name" value="GCV_T_C"/>
    <property type="match status" value="1"/>
</dbReference>
<dbReference type="InterPro" id="IPR032503">
    <property type="entry name" value="FAO_M"/>
</dbReference>
<dbReference type="InterPro" id="IPR037252">
    <property type="entry name" value="Mib_Herc2_sf"/>
</dbReference>
<dbReference type="CDD" id="cd00078">
    <property type="entry name" value="HECTc"/>
    <property type="match status" value="1"/>
</dbReference>
<dbReference type="STRING" id="178035.A0A154P7I9"/>
<dbReference type="InterPro" id="IPR036400">
    <property type="entry name" value="Cyt_B5-like_heme/steroid_sf"/>
</dbReference>
<dbReference type="InterPro" id="IPR009060">
    <property type="entry name" value="UBA-like_sf"/>
</dbReference>
<dbReference type="InterPro" id="IPR010606">
    <property type="entry name" value="Mib_Herc2"/>
</dbReference>
<evidence type="ECO:0000256" key="12">
    <source>
        <dbReference type="ARBA" id="ARBA00080834"/>
    </source>
</evidence>
<evidence type="ECO:0000256" key="8">
    <source>
        <dbReference type="ARBA" id="ARBA00022679"/>
    </source>
</evidence>
<dbReference type="InterPro" id="IPR009091">
    <property type="entry name" value="RCC1/BLIP-II"/>
</dbReference>
<dbReference type="CDD" id="cd08664">
    <property type="entry name" value="APC10-HERC2"/>
    <property type="match status" value="1"/>
</dbReference>
<comment type="catalytic activity">
    <reaction evidence="1">
        <text>S-ubiquitinyl-[E2 ubiquitin-conjugating enzyme]-L-cysteine + [acceptor protein]-L-lysine = [E2 ubiquitin-conjugating enzyme]-L-cysteine + N(6)-ubiquitinyl-[acceptor protein]-L-lysine.</text>
        <dbReference type="EC" id="2.3.2.26"/>
    </reaction>
</comment>
<dbReference type="FunFam" id="2.130.10.30:FF:000006">
    <property type="entry name" value="E3 ubiquitin-protein ligase HERC2 isoform X1"/>
    <property type="match status" value="1"/>
</dbReference>
<dbReference type="Gene3D" id="3.30.2410.10">
    <property type="entry name" value="Hect, E3 ligase catalytic domain"/>
    <property type="match status" value="1"/>
</dbReference>
<dbReference type="InterPro" id="IPR013977">
    <property type="entry name" value="GcvT_C"/>
</dbReference>
<reference evidence="20 21" key="1">
    <citation type="submission" date="2015-07" db="EMBL/GenBank/DDBJ databases">
        <title>The genome of Dufourea novaeangliae.</title>
        <authorList>
            <person name="Pan H."/>
            <person name="Kapheim K."/>
        </authorList>
    </citation>
    <scope>NUCLEOTIDE SEQUENCE [LARGE SCALE GENOMIC DNA]</scope>
    <source>
        <strain evidence="20">0120121106</strain>
        <tissue evidence="20">Whole body</tissue>
    </source>
</reference>
<dbReference type="InterPro" id="IPR058923">
    <property type="entry name" value="RCC1-like_dom"/>
</dbReference>
<evidence type="ECO:0000256" key="4">
    <source>
        <dbReference type="ARBA" id="ARBA00008609"/>
    </source>
</evidence>
<dbReference type="Pfam" id="PF06701">
    <property type="entry name" value="MIB_HERC2"/>
    <property type="match status" value="1"/>
</dbReference>
<dbReference type="InterPro" id="IPR004939">
    <property type="entry name" value="APC_su10/DOC_dom"/>
</dbReference>
<dbReference type="GO" id="GO:0046872">
    <property type="term" value="F:metal ion binding"/>
    <property type="evidence" value="ECO:0007669"/>
    <property type="project" value="InterPro"/>
</dbReference>
<evidence type="ECO:0000256" key="6">
    <source>
        <dbReference type="ARBA" id="ARBA00022490"/>
    </source>
</evidence>
<dbReference type="SUPFAM" id="SSF63748">
    <property type="entry name" value="Tudor/PWWP/MBT"/>
    <property type="match status" value="1"/>
</dbReference>
<feature type="region of interest" description="Disordered" evidence="16">
    <location>
        <begin position="1530"/>
        <end position="1555"/>
    </location>
</feature>
<dbReference type="InterPro" id="IPR021097">
    <property type="entry name" value="CPH_domain"/>
</dbReference>
<feature type="region of interest" description="Disordered" evidence="16">
    <location>
        <begin position="1889"/>
        <end position="1919"/>
    </location>
</feature>
<dbReference type="GO" id="GO:0016567">
    <property type="term" value="P:protein ubiquitination"/>
    <property type="evidence" value="ECO:0007669"/>
    <property type="project" value="UniProtKB-UniPathway"/>
</dbReference>
<dbReference type="SUPFAM" id="SSF49785">
    <property type="entry name" value="Galactose-binding domain-like"/>
    <property type="match status" value="1"/>
</dbReference>
<dbReference type="InterPro" id="IPR037976">
    <property type="entry name" value="HERC2_APC10"/>
</dbReference>
<keyword evidence="6" id="KW-0963">Cytoplasm</keyword>
<feature type="repeat" description="RCC1" evidence="15">
    <location>
        <begin position="2838"/>
        <end position="2889"/>
    </location>
</feature>
<dbReference type="GO" id="GO:0005814">
    <property type="term" value="C:centriole"/>
    <property type="evidence" value="ECO:0007669"/>
    <property type="project" value="UniProtKB-SubCell"/>
</dbReference>
<evidence type="ECO:0000256" key="10">
    <source>
        <dbReference type="ARBA" id="ARBA00022786"/>
    </source>
</evidence>
<feature type="repeat" description="RCC1" evidence="15">
    <location>
        <begin position="682"/>
        <end position="733"/>
    </location>
</feature>
<evidence type="ECO:0000256" key="7">
    <source>
        <dbReference type="ARBA" id="ARBA00022553"/>
    </source>
</evidence>
<dbReference type="InterPro" id="IPR027266">
    <property type="entry name" value="TrmE/GcvT-like"/>
</dbReference>
<feature type="region of interest" description="Disordered" evidence="16">
    <location>
        <begin position="1315"/>
        <end position="1346"/>
    </location>
</feature>
<feature type="compositionally biased region" description="Polar residues" evidence="16">
    <location>
        <begin position="1328"/>
        <end position="1338"/>
    </location>
</feature>
<dbReference type="Pfam" id="PF16350">
    <property type="entry name" value="FAO_M"/>
    <property type="match status" value="1"/>
</dbReference>
<evidence type="ECO:0000259" key="19">
    <source>
        <dbReference type="PROSITE" id="PS51416"/>
    </source>
</evidence>
<dbReference type="SUPFAM" id="SSF103025">
    <property type="entry name" value="Folate-binding domain"/>
    <property type="match status" value="1"/>
</dbReference>
<keyword evidence="10 14" id="KW-0833">Ubl conjugation pathway</keyword>
<proteinExistence type="inferred from homology"/>
<dbReference type="SUPFAM" id="SSF101790">
    <property type="entry name" value="Aminomethyltransferase beta-barrel domain"/>
    <property type="match status" value="1"/>
</dbReference>
<feature type="domain" description="MIB/HERC2" evidence="19">
    <location>
        <begin position="1820"/>
        <end position="1893"/>
    </location>
</feature>
<dbReference type="PROSITE" id="PS51416">
    <property type="entry name" value="MIB_HERC2"/>
    <property type="match status" value="1"/>
</dbReference>
<dbReference type="Gene3D" id="2.30.30.30">
    <property type="match status" value="1"/>
</dbReference>
<evidence type="ECO:0000256" key="3">
    <source>
        <dbReference type="ARBA" id="ARBA00004906"/>
    </source>
</evidence>
<dbReference type="InterPro" id="IPR051625">
    <property type="entry name" value="Signaling_Regulatory_Domain"/>
</dbReference>
<dbReference type="SUPFAM" id="SSF56204">
    <property type="entry name" value="Hect, E3 ligase catalytic domain"/>
    <property type="match status" value="1"/>
</dbReference>
<dbReference type="Pfam" id="PF00415">
    <property type="entry name" value="RCC1"/>
    <property type="match status" value="6"/>
</dbReference>
<dbReference type="InterPro" id="IPR008979">
    <property type="entry name" value="Galactose-bd-like_sf"/>
</dbReference>
<feature type="repeat" description="RCC1" evidence="15">
    <location>
        <begin position="524"/>
        <end position="575"/>
    </location>
</feature>
<evidence type="ECO:0000256" key="13">
    <source>
        <dbReference type="ARBA" id="ARBA00081609"/>
    </source>
</evidence>
<dbReference type="SMART" id="SM00706">
    <property type="entry name" value="TECPR"/>
    <property type="match status" value="4"/>
</dbReference>
<dbReference type="InterPro" id="IPR029043">
    <property type="entry name" value="GcvT/YgfZ_C"/>
</dbReference>
<keyword evidence="21" id="KW-1185">Reference proteome</keyword>
<feature type="repeat" description="RCC1" evidence="15">
    <location>
        <begin position="2680"/>
        <end position="2731"/>
    </location>
</feature>
<feature type="domain" description="HECT" evidence="17">
    <location>
        <begin position="4159"/>
        <end position="4486"/>
    </location>
</feature>
<dbReference type="SUPFAM" id="SSF46934">
    <property type="entry name" value="UBA-like"/>
    <property type="match status" value="1"/>
</dbReference>
<evidence type="ECO:0000256" key="9">
    <source>
        <dbReference type="ARBA" id="ARBA00022737"/>
    </source>
</evidence>
<evidence type="ECO:0000256" key="15">
    <source>
        <dbReference type="PROSITE-ProRule" id="PRU00235"/>
    </source>
</evidence>
<dbReference type="PROSITE" id="PS00626">
    <property type="entry name" value="RCC1_2"/>
    <property type="match status" value="2"/>
</dbReference>
<keyword evidence="11" id="KW-0206">Cytoskeleton</keyword>
<feature type="repeat" description="RCC1" evidence="15">
    <location>
        <begin position="3970"/>
        <end position="4021"/>
    </location>
</feature>
<dbReference type="PANTHER" id="PTHR22872:SF2">
    <property type="entry name" value="INHIBITOR OF BRUTON TYROSINE KINASE"/>
    <property type="match status" value="1"/>
</dbReference>
<name>A0A154P7I9_DUFNO</name>
<evidence type="ECO:0000256" key="2">
    <source>
        <dbReference type="ARBA" id="ARBA00004114"/>
    </source>
</evidence>
<dbReference type="Pfam" id="PF00632">
    <property type="entry name" value="HECT"/>
    <property type="match status" value="1"/>
</dbReference>
<keyword evidence="8" id="KW-0808">Transferase</keyword>
<dbReference type="CDD" id="cd14402">
    <property type="entry name" value="UBA_HERC2"/>
    <property type="match status" value="1"/>
</dbReference>
<dbReference type="FunFam" id="2.130.10.30:FF:000004">
    <property type="entry name" value="E3 ubiquitin-protein ligase HERC2 isoform X2"/>
    <property type="match status" value="1"/>
</dbReference>
<dbReference type="Proteomes" id="UP000076502">
    <property type="component" value="Unassembled WGS sequence"/>
</dbReference>
<dbReference type="SUPFAM" id="SSF54373">
    <property type="entry name" value="FAD-linked reductases, C-terminal domain"/>
    <property type="match status" value="1"/>
</dbReference>
<feature type="repeat" description="RCC1" evidence="15">
    <location>
        <begin position="2892"/>
        <end position="2943"/>
    </location>
</feature>
<evidence type="ECO:0000256" key="5">
    <source>
        <dbReference type="ARBA" id="ARBA00012485"/>
    </source>
</evidence>
<dbReference type="Gene3D" id="3.30.2160.10">
    <property type="entry name" value="Hect, E3 ligase catalytic domain"/>
    <property type="match status" value="1"/>
</dbReference>
<comment type="similarity">
    <text evidence="4">Belongs to the GcvT family.</text>
</comment>
<dbReference type="Gene3D" id="3.30.70.1400">
    <property type="entry name" value="Aminomethyltransferase beta-barrel domains"/>
    <property type="match status" value="1"/>
</dbReference>
<dbReference type="Pfam" id="PF01266">
    <property type="entry name" value="DAO"/>
    <property type="match status" value="1"/>
</dbReference>
<gene>
    <name evidence="20" type="ORF">WN55_09913</name>
</gene>
<dbReference type="FunFam" id="3.30.2410.10:FF:000006">
    <property type="entry name" value="probable E3 ubiquitin-protein ligase HERC1 isoform X2"/>
    <property type="match status" value="1"/>
</dbReference>
<dbReference type="PROSITE" id="PS50237">
    <property type="entry name" value="HECT"/>
    <property type="match status" value="1"/>
</dbReference>
<feature type="region of interest" description="Disordered" evidence="16">
    <location>
        <begin position="3072"/>
        <end position="3092"/>
    </location>
</feature>
<dbReference type="Gene3D" id="2.30.30.40">
    <property type="entry name" value="SH3 Domains"/>
    <property type="match status" value="1"/>
</dbReference>
<evidence type="ECO:0000313" key="20">
    <source>
        <dbReference type="EMBL" id="KZC07832.1"/>
    </source>
</evidence>
<feature type="repeat" description="RCC1" evidence="15">
    <location>
        <begin position="3706"/>
        <end position="3759"/>
    </location>
</feature>
<feature type="repeat" description="RCC1" evidence="15">
    <location>
        <begin position="2996"/>
        <end position="3047"/>
    </location>
</feature>
<dbReference type="Pfam" id="PF25390">
    <property type="entry name" value="WD40_RLD"/>
    <property type="match status" value="3"/>
</dbReference>
<dbReference type="SUPFAM" id="SSF51905">
    <property type="entry name" value="FAD/NAD(P)-binding domain"/>
    <property type="match status" value="1"/>
</dbReference>
<feature type="repeat" description="RCC1" evidence="15">
    <location>
        <begin position="3866"/>
        <end position="3917"/>
    </location>
</feature>
<feature type="repeat" description="RCC1" evidence="15">
    <location>
        <begin position="2732"/>
        <end position="2785"/>
    </location>
</feature>
<evidence type="ECO:0000256" key="14">
    <source>
        <dbReference type="PROSITE-ProRule" id="PRU00104"/>
    </source>
</evidence>
<feature type="active site" description="Glycyl thioester intermediate" evidence="14">
    <location>
        <position position="4454"/>
    </location>
</feature>
<dbReference type="FunFam" id="2.40.30.110:FF:000008">
    <property type="entry name" value="Sarcosine dehydrogenase"/>
    <property type="match status" value="1"/>
</dbReference>
<dbReference type="InterPro" id="IPR000408">
    <property type="entry name" value="Reg_chr_condens"/>
</dbReference>
<feature type="repeat" description="RCC1" evidence="15">
    <location>
        <begin position="630"/>
        <end position="681"/>
    </location>
</feature>
<dbReference type="InterPro" id="IPR036188">
    <property type="entry name" value="FAD/NAD-bd_sf"/>
</dbReference>
<evidence type="ECO:0000259" key="18">
    <source>
        <dbReference type="PROSITE" id="PS51284"/>
    </source>
</evidence>
<dbReference type="Gene3D" id="3.50.50.60">
    <property type="entry name" value="FAD/NAD(P)-binding domain"/>
    <property type="match status" value="1"/>
</dbReference>
<dbReference type="InterPro" id="IPR035983">
    <property type="entry name" value="Hect_E3_ubiquitin_ligase"/>
</dbReference>
<dbReference type="FunFam" id="2.130.10.30:FF:000003">
    <property type="entry name" value="E3 ubiquitin-protein ligase HERC2 isoform X1"/>
    <property type="match status" value="1"/>
</dbReference>
<dbReference type="FunFam" id="2.30.30.40:FF:000074">
    <property type="entry name" value="E3 ubiquitin-protein ligase HERC2 isoform X1"/>
    <property type="match status" value="1"/>
</dbReference>
<dbReference type="Gene3D" id="2.130.10.30">
    <property type="entry name" value="Regulator of chromosome condensation 1/beta-lactamase-inhibitor protein II"/>
    <property type="match status" value="3"/>
</dbReference>
<dbReference type="SUPFAM" id="SSF159034">
    <property type="entry name" value="Mib/herc2 domain-like"/>
    <property type="match status" value="1"/>
</dbReference>
<dbReference type="Gene3D" id="2.40.30.110">
    <property type="entry name" value="Aminomethyltransferase beta-barrel domains"/>
    <property type="match status" value="1"/>
</dbReference>
<organism evidence="20 21">
    <name type="scientific">Dufourea novaeangliae</name>
    <name type="common">Sweat bee</name>
    <dbReference type="NCBI Taxonomy" id="178035"/>
    <lineage>
        <taxon>Eukaryota</taxon>
        <taxon>Metazoa</taxon>
        <taxon>Ecdysozoa</taxon>
        <taxon>Arthropoda</taxon>
        <taxon>Hexapoda</taxon>
        <taxon>Insecta</taxon>
        <taxon>Pterygota</taxon>
        <taxon>Neoptera</taxon>
        <taxon>Endopterygota</taxon>
        <taxon>Hymenoptera</taxon>
        <taxon>Apocrita</taxon>
        <taxon>Aculeata</taxon>
        <taxon>Apoidea</taxon>
        <taxon>Anthophila</taxon>
        <taxon>Halictidae</taxon>
        <taxon>Rophitinae</taxon>
        <taxon>Dufourea</taxon>
    </lineage>
</organism>
<dbReference type="PRINTS" id="PR00633">
    <property type="entry name" value="RCCNDNSATION"/>
</dbReference>
<dbReference type="PROSITE" id="PS50012">
    <property type="entry name" value="RCC1_3"/>
    <property type="match status" value="18"/>
</dbReference>